<evidence type="ECO:0000313" key="2">
    <source>
        <dbReference type="Proteomes" id="UP000008138"/>
    </source>
</evidence>
<dbReference type="STRING" id="999630.TUZN_1810"/>
<dbReference type="eggNOG" id="arCOG05625">
    <property type="taxonomic scope" value="Archaea"/>
</dbReference>
<evidence type="ECO:0000313" key="1">
    <source>
        <dbReference type="EMBL" id="AEA13270.1"/>
    </source>
</evidence>
<sequence length="237" mass="26105">MLPSYLIVEMFPRLQIDAGGGVCVEYERGGPVIRRDCADIDYLVVEPYKGVSRRAVPASPFSNGEAEFLDFYIVGGFGLSRYRILVRNGRASLRRIHDVDLFNGFVKSGEYRVVEKAFENYVREYASGCVFGCLASMALAGVSGIPLPDGAFERRGKIYHAPGLAVYVDTRGRSNTIVEIAASAQKAEDFREITTGLFKEAYGVHWAYMGRLLALSPSMLLDLFLSSPRRAVVGPAL</sequence>
<organism evidence="1 2">
    <name type="scientific">Thermoproteus uzoniensis (strain 768-20)</name>
    <dbReference type="NCBI Taxonomy" id="999630"/>
    <lineage>
        <taxon>Archaea</taxon>
        <taxon>Thermoproteota</taxon>
        <taxon>Thermoprotei</taxon>
        <taxon>Thermoproteales</taxon>
        <taxon>Thermoproteaceae</taxon>
        <taxon>Thermoproteus</taxon>
    </lineage>
</organism>
<proteinExistence type="predicted"/>
<name>F2L3V8_THEU7</name>
<dbReference type="Proteomes" id="UP000008138">
    <property type="component" value="Chromosome"/>
</dbReference>
<dbReference type="OrthoDB" id="28195at2157"/>
<gene>
    <name evidence="1" type="ordered locus">TUZN_1810</name>
</gene>
<protein>
    <submittedName>
        <fullName evidence="1">Uncharacterized protein</fullName>
    </submittedName>
</protein>
<dbReference type="KEGG" id="tuz:TUZN_1810"/>
<dbReference type="RefSeq" id="WP_013680605.1">
    <property type="nucleotide sequence ID" value="NC_015315.1"/>
</dbReference>
<dbReference type="EMBL" id="CP002590">
    <property type="protein sequence ID" value="AEA13270.1"/>
    <property type="molecule type" value="Genomic_DNA"/>
</dbReference>
<accession>F2L3V8</accession>
<reference key="2">
    <citation type="submission" date="2011-03" db="EMBL/GenBank/DDBJ databases">
        <title>Complete genome sequence of the thermoacidophilic crenarchaeon Thermoproteus uzoniensis 768-20.</title>
        <authorList>
            <person name="Mardanov A.V."/>
            <person name="Gumerov V.M."/>
            <person name="Beletsky A.V."/>
            <person name="Prokofeva M.I."/>
            <person name="Bonch-Osmolovskaya E.A."/>
            <person name="Ravin N.V."/>
            <person name="Skryabin K.G."/>
        </authorList>
    </citation>
    <scope>NUCLEOTIDE SEQUENCE</scope>
    <source>
        <strain>768-20</strain>
    </source>
</reference>
<keyword evidence="2" id="KW-1185">Reference proteome</keyword>
<dbReference type="AlphaFoldDB" id="F2L3V8"/>
<reference evidence="1 2" key="1">
    <citation type="journal article" date="2011" name="J. Bacteriol.">
        <title>Complete genome sequence of the thermoacidophilic crenarchaeon Thermoproteus uzoniensis 768-20.</title>
        <authorList>
            <person name="Mardanov A.V."/>
            <person name="Gumerov V.M."/>
            <person name="Beletsky A.V."/>
            <person name="Prokofeva M.I."/>
            <person name="Bonch-Osmolovskaya E.A."/>
            <person name="Ravin N.V."/>
            <person name="Skryabin K.G."/>
        </authorList>
    </citation>
    <scope>NUCLEOTIDE SEQUENCE [LARGE SCALE GENOMIC DNA]</scope>
    <source>
        <strain evidence="1 2">768-20</strain>
    </source>
</reference>
<dbReference type="GeneID" id="10361323"/>
<dbReference type="HOGENOM" id="CLU_1269972_0_0_2"/>